<dbReference type="EMBL" id="BQNB010012616">
    <property type="protein sequence ID" value="GJT05798.1"/>
    <property type="molecule type" value="Genomic_DNA"/>
</dbReference>
<feature type="compositionally biased region" description="Basic and acidic residues" evidence="1">
    <location>
        <begin position="82"/>
        <end position="91"/>
    </location>
</feature>
<feature type="region of interest" description="Disordered" evidence="1">
    <location>
        <begin position="82"/>
        <end position="126"/>
    </location>
</feature>
<accession>A0ABQ5ATX7</accession>
<organism evidence="2 3">
    <name type="scientific">Tanacetum coccineum</name>
    <dbReference type="NCBI Taxonomy" id="301880"/>
    <lineage>
        <taxon>Eukaryota</taxon>
        <taxon>Viridiplantae</taxon>
        <taxon>Streptophyta</taxon>
        <taxon>Embryophyta</taxon>
        <taxon>Tracheophyta</taxon>
        <taxon>Spermatophyta</taxon>
        <taxon>Magnoliopsida</taxon>
        <taxon>eudicotyledons</taxon>
        <taxon>Gunneridae</taxon>
        <taxon>Pentapetalae</taxon>
        <taxon>asterids</taxon>
        <taxon>campanulids</taxon>
        <taxon>Asterales</taxon>
        <taxon>Asteraceae</taxon>
        <taxon>Asteroideae</taxon>
        <taxon>Anthemideae</taxon>
        <taxon>Anthemidinae</taxon>
        <taxon>Tanacetum</taxon>
    </lineage>
</organism>
<name>A0ABQ5ATX7_9ASTR</name>
<keyword evidence="3" id="KW-1185">Reference proteome</keyword>
<gene>
    <name evidence="2" type="ORF">Tco_0840260</name>
</gene>
<evidence type="ECO:0000313" key="2">
    <source>
        <dbReference type="EMBL" id="GJT05798.1"/>
    </source>
</evidence>
<feature type="compositionally biased region" description="Basic and acidic residues" evidence="1">
    <location>
        <begin position="105"/>
        <end position="117"/>
    </location>
</feature>
<proteinExistence type="predicted"/>
<reference evidence="2" key="1">
    <citation type="journal article" date="2022" name="Int. J. Mol. Sci.">
        <title>Draft Genome of Tanacetum Coccineum: Genomic Comparison of Closely Related Tanacetum-Family Plants.</title>
        <authorList>
            <person name="Yamashiro T."/>
            <person name="Shiraishi A."/>
            <person name="Nakayama K."/>
            <person name="Satake H."/>
        </authorList>
    </citation>
    <scope>NUCLEOTIDE SEQUENCE</scope>
</reference>
<comment type="caution">
    <text evidence="2">The sequence shown here is derived from an EMBL/GenBank/DDBJ whole genome shotgun (WGS) entry which is preliminary data.</text>
</comment>
<protein>
    <submittedName>
        <fullName evidence="2">Uncharacterized protein</fullName>
    </submittedName>
</protein>
<dbReference type="Proteomes" id="UP001151760">
    <property type="component" value="Unassembled WGS sequence"/>
</dbReference>
<evidence type="ECO:0000313" key="3">
    <source>
        <dbReference type="Proteomes" id="UP001151760"/>
    </source>
</evidence>
<sequence length="126" mass="14390">MAKKDALLAFQHECGICADYSIPKDGDDATVEQLKMRAKWDNDDYVCRGLILNERFQAHLETSEGGVNSFELGSHLRIKESLRVQDNDKPKRNNIAGPSVVNMVEHNKSSRYNDNKGKLWKTRRRG</sequence>
<evidence type="ECO:0000256" key="1">
    <source>
        <dbReference type="SAM" id="MobiDB-lite"/>
    </source>
</evidence>
<reference evidence="2" key="2">
    <citation type="submission" date="2022-01" db="EMBL/GenBank/DDBJ databases">
        <authorList>
            <person name="Yamashiro T."/>
            <person name="Shiraishi A."/>
            <person name="Satake H."/>
            <person name="Nakayama K."/>
        </authorList>
    </citation>
    <scope>NUCLEOTIDE SEQUENCE</scope>
</reference>